<name>A0AAW5FAE4_CLOSY</name>
<dbReference type="InterPro" id="IPR018698">
    <property type="entry name" value="VWA-like_dom"/>
</dbReference>
<dbReference type="EMBL" id="JAINVB010000002">
    <property type="protein sequence ID" value="MCK0088873.1"/>
    <property type="molecule type" value="Genomic_DNA"/>
</dbReference>
<evidence type="ECO:0000313" key="3">
    <source>
        <dbReference type="EMBL" id="MCK0088873.1"/>
    </source>
</evidence>
<dbReference type="Proteomes" id="UP001203136">
    <property type="component" value="Unassembled WGS sequence"/>
</dbReference>
<dbReference type="SUPFAM" id="SSF53300">
    <property type="entry name" value="vWA-like"/>
    <property type="match status" value="1"/>
</dbReference>
<proteinExistence type="predicted"/>
<evidence type="ECO:0000313" key="4">
    <source>
        <dbReference type="EMBL" id="MDB2001810.1"/>
    </source>
</evidence>
<feature type="domain" description="VWA-like" evidence="1">
    <location>
        <begin position="295"/>
        <end position="432"/>
    </location>
</feature>
<evidence type="ECO:0000259" key="2">
    <source>
        <dbReference type="Pfam" id="PF13203"/>
    </source>
</evidence>
<protein>
    <submittedName>
        <fullName evidence="3">VWA-like domain-containing protein</fullName>
    </submittedName>
</protein>
<evidence type="ECO:0000313" key="5">
    <source>
        <dbReference type="Proteomes" id="UP001203136"/>
    </source>
</evidence>
<reference evidence="3" key="1">
    <citation type="journal article" date="2022" name="Cell Host Microbe">
        <title>Colonization of the live biotherapeutic product VE303 and modulation of the microbiota and metabolites in healthy volunteers.</title>
        <authorList>
            <person name="Dsouza M."/>
            <person name="Menon R."/>
            <person name="Crossette E."/>
            <person name="Bhattarai S.K."/>
            <person name="Schneider J."/>
            <person name="Kim Y.G."/>
            <person name="Reddy S."/>
            <person name="Caballero S."/>
            <person name="Felix C."/>
            <person name="Cornacchione L."/>
            <person name="Hendrickson J."/>
            <person name="Watson A.R."/>
            <person name="Minot S.S."/>
            <person name="Greenfield N."/>
            <person name="Schopf L."/>
            <person name="Szabady R."/>
            <person name="Patarroyo J."/>
            <person name="Smith W."/>
            <person name="Harrison P."/>
            <person name="Kuijper E.J."/>
            <person name="Kelly C.P."/>
            <person name="Olle B."/>
            <person name="Bobilev D."/>
            <person name="Silber J.L."/>
            <person name="Bucci V."/>
            <person name="Roberts B."/>
            <person name="Faith J."/>
            <person name="Norman J.M."/>
        </authorList>
    </citation>
    <scope>NUCLEOTIDE SEQUENCE</scope>
    <source>
        <strain evidence="3">VE303-04</strain>
    </source>
</reference>
<dbReference type="AlphaFoldDB" id="A0AAW5FAE4"/>
<dbReference type="InterPro" id="IPR036465">
    <property type="entry name" value="vWFA_dom_sf"/>
</dbReference>
<dbReference type="CDD" id="cd00198">
    <property type="entry name" value="vWFA"/>
    <property type="match status" value="1"/>
</dbReference>
<dbReference type="Pfam" id="PF13203">
    <property type="entry name" value="DUF2201_N"/>
    <property type="match status" value="1"/>
</dbReference>
<organism evidence="3 5">
    <name type="scientific">Clostridium symbiosum</name>
    <name type="common">Bacteroides symbiosus</name>
    <dbReference type="NCBI Taxonomy" id="1512"/>
    <lineage>
        <taxon>Bacteria</taxon>
        <taxon>Bacillati</taxon>
        <taxon>Bacillota</taxon>
        <taxon>Clostridia</taxon>
        <taxon>Lachnospirales</taxon>
        <taxon>Lachnospiraceae</taxon>
        <taxon>Otoolea</taxon>
    </lineage>
</organism>
<accession>A0AAW5FAE4</accession>
<dbReference type="EMBL" id="JAQLGM010000048">
    <property type="protein sequence ID" value="MDB2001810.1"/>
    <property type="molecule type" value="Genomic_DNA"/>
</dbReference>
<sequence length="447" mass="51929">MERKTPAACEQEKAEKLVSVCREILLNARNELYLNLRFMDAALSSLNFVPDFTAEGAGTDGYHYTYQPDFLAGRFMSGRVLVNRLYFHSVLHCVFVHMDTRGKREEGLWNLACDIAVEYLIDSMDMKCLHRPQTPARRECYLRLKEKNGVMNAQSIYRCLQEEKLPEGRYLALMAEFYADNHSYWTDENDRPRMASDRKNKWDGMRETMETEMETFSKKASDEAGELSRQVRIENREQYDYREFLRKFSVMRETVQIDTDAFDYIYYDYGLRTYGNMPLIEPLETKEVKKIEEFAVVIDTSMSCSEELVRRFLEQTYTVLSEAESFFTKMNIHVIQCDEKIQSDHIISSAEELADYMEHMEILGGGGTDFRPAFQYVDSLIQKKAFTGLKGLIYFTDGYGMFPVKMPSYDTVFVFMRDDYSDADVPSWAMKLILGPEELDNGGTGAV</sequence>
<dbReference type="PANTHER" id="PTHR38730">
    <property type="entry name" value="SLL7028 PROTEIN"/>
    <property type="match status" value="1"/>
</dbReference>
<dbReference type="Pfam" id="PF09967">
    <property type="entry name" value="DUF2201"/>
    <property type="match status" value="1"/>
</dbReference>
<dbReference type="InterPro" id="IPR025154">
    <property type="entry name" value="Put_metallopeptidase_dom"/>
</dbReference>
<feature type="domain" description="Putative metallopeptidase" evidence="2">
    <location>
        <begin position="27"/>
        <end position="210"/>
    </location>
</feature>
<dbReference type="Proteomes" id="UP001300871">
    <property type="component" value="Unassembled WGS sequence"/>
</dbReference>
<comment type="caution">
    <text evidence="3">The sequence shown here is derived from an EMBL/GenBank/DDBJ whole genome shotgun (WGS) entry which is preliminary data.</text>
</comment>
<dbReference type="PANTHER" id="PTHR38730:SF1">
    <property type="entry name" value="SLL7028 PROTEIN"/>
    <property type="match status" value="1"/>
</dbReference>
<evidence type="ECO:0000259" key="1">
    <source>
        <dbReference type="Pfam" id="PF09967"/>
    </source>
</evidence>
<dbReference type="GeneID" id="57968147"/>
<reference evidence="4" key="2">
    <citation type="submission" date="2023-01" db="EMBL/GenBank/DDBJ databases">
        <title>Human gut microbiome strain richness.</title>
        <authorList>
            <person name="Chen-Liaw A."/>
        </authorList>
    </citation>
    <scope>NUCLEOTIDE SEQUENCE</scope>
    <source>
        <strain evidence="4">B1_m1001713B170214d0_201011</strain>
    </source>
</reference>
<gene>
    <name evidence="3" type="ORF">K5I21_24015</name>
    <name evidence="4" type="ORF">PM006_16550</name>
</gene>
<dbReference type="RefSeq" id="WP_003498015.1">
    <property type="nucleotide sequence ID" value="NZ_BAABZD010000030.1"/>
</dbReference>